<dbReference type="RefSeq" id="WP_230473001.1">
    <property type="nucleotide sequence ID" value="NZ_QRAP01000004.1"/>
</dbReference>
<keyword evidence="4 5" id="KW-0472">Membrane</keyword>
<keyword evidence="2 5" id="KW-0812">Transmembrane</keyword>
<keyword evidence="3 5" id="KW-1133">Transmembrane helix</keyword>
<protein>
    <recommendedName>
        <fullName evidence="6">NfeD-like C-terminal domain-containing protein</fullName>
    </recommendedName>
</protein>
<gene>
    <name evidence="7" type="ORF">C8D90_104289</name>
</gene>
<keyword evidence="8" id="KW-1185">Reference proteome</keyword>
<dbReference type="Proteomes" id="UP000254848">
    <property type="component" value="Unassembled WGS sequence"/>
</dbReference>
<proteinExistence type="predicted"/>
<dbReference type="Gene3D" id="2.40.50.140">
    <property type="entry name" value="Nucleic acid-binding proteins"/>
    <property type="match status" value="1"/>
</dbReference>
<comment type="caution">
    <text evidence="7">The sequence shown here is derived from an EMBL/GenBank/DDBJ whole genome shotgun (WGS) entry which is preliminary data.</text>
</comment>
<evidence type="ECO:0000256" key="4">
    <source>
        <dbReference type="ARBA" id="ARBA00023136"/>
    </source>
</evidence>
<evidence type="ECO:0000313" key="7">
    <source>
        <dbReference type="EMBL" id="RDK92131.1"/>
    </source>
</evidence>
<feature type="domain" description="NfeD-like C-terminal" evidence="6">
    <location>
        <begin position="97"/>
        <end position="150"/>
    </location>
</feature>
<dbReference type="SUPFAM" id="SSF141322">
    <property type="entry name" value="NfeD domain-like"/>
    <property type="match status" value="1"/>
</dbReference>
<dbReference type="InterPro" id="IPR036259">
    <property type="entry name" value="MFS_trans_sf"/>
</dbReference>
<accession>A0A370QSH7</accession>
<comment type="subcellular location">
    <subcellularLocation>
        <location evidence="1">Membrane</location>
        <topology evidence="1">Multi-pass membrane protein</topology>
    </subcellularLocation>
</comment>
<reference evidence="7 8" key="1">
    <citation type="submission" date="2018-07" db="EMBL/GenBank/DDBJ databases">
        <title>Genomic Encyclopedia of Type Strains, Phase IV (KMG-IV): sequencing the most valuable type-strain genomes for metagenomic binning, comparative biology and taxonomic classification.</title>
        <authorList>
            <person name="Goeker M."/>
        </authorList>
    </citation>
    <scope>NUCLEOTIDE SEQUENCE [LARGE SCALE GENOMIC DNA]</scope>
    <source>
        <strain evidence="7 8">DSM 103736</strain>
    </source>
</reference>
<evidence type="ECO:0000313" key="8">
    <source>
        <dbReference type="Proteomes" id="UP000254848"/>
    </source>
</evidence>
<dbReference type="PANTHER" id="PTHR33507:SF3">
    <property type="entry name" value="INNER MEMBRANE PROTEIN YBBJ"/>
    <property type="match status" value="1"/>
</dbReference>
<feature type="transmembrane region" description="Helical" evidence="5">
    <location>
        <begin position="54"/>
        <end position="76"/>
    </location>
</feature>
<organism evidence="7 8">
    <name type="scientific">Enterobacillus tribolii</name>
    <dbReference type="NCBI Taxonomy" id="1487935"/>
    <lineage>
        <taxon>Bacteria</taxon>
        <taxon>Pseudomonadati</taxon>
        <taxon>Pseudomonadota</taxon>
        <taxon>Gammaproteobacteria</taxon>
        <taxon>Enterobacterales</taxon>
        <taxon>Hafniaceae</taxon>
        <taxon>Enterobacillus</taxon>
    </lineage>
</organism>
<dbReference type="InterPro" id="IPR012340">
    <property type="entry name" value="NA-bd_OB-fold"/>
</dbReference>
<dbReference type="Pfam" id="PF01957">
    <property type="entry name" value="NfeD"/>
    <property type="match status" value="1"/>
</dbReference>
<name>A0A370QSH7_9GAMM</name>
<dbReference type="InterPro" id="IPR002810">
    <property type="entry name" value="NfeD-like_C"/>
</dbReference>
<dbReference type="GO" id="GO:0005886">
    <property type="term" value="C:plasma membrane"/>
    <property type="evidence" value="ECO:0007669"/>
    <property type="project" value="TreeGrafter"/>
</dbReference>
<feature type="transmembrane region" description="Helical" evidence="5">
    <location>
        <begin position="12"/>
        <end position="34"/>
    </location>
</feature>
<evidence type="ECO:0000256" key="5">
    <source>
        <dbReference type="SAM" id="Phobius"/>
    </source>
</evidence>
<dbReference type="PANTHER" id="PTHR33507">
    <property type="entry name" value="INNER MEMBRANE PROTEIN YBBJ"/>
    <property type="match status" value="1"/>
</dbReference>
<dbReference type="EMBL" id="QRAP01000004">
    <property type="protein sequence ID" value="RDK92131.1"/>
    <property type="molecule type" value="Genomic_DNA"/>
</dbReference>
<dbReference type="InterPro" id="IPR052165">
    <property type="entry name" value="Membrane_assoc_protease"/>
</dbReference>
<evidence type="ECO:0000259" key="6">
    <source>
        <dbReference type="Pfam" id="PF01957"/>
    </source>
</evidence>
<sequence length="152" mass="17077">MIIALITENPHSFWLSLGGVLLVAELLGAGGYLLWSGISALLVGLLSWIFPMSWEWRCMLFAVLTIVTAVIWWYWLRRRQQQPDSRGDEHLNQRSRQLIGRRATLNAPIENGSGRIELGDGSWRVQCDQDLPAGTHVEITDVQGITLIVKAV</sequence>
<evidence type="ECO:0000256" key="1">
    <source>
        <dbReference type="ARBA" id="ARBA00004141"/>
    </source>
</evidence>
<dbReference type="AlphaFoldDB" id="A0A370QSH7"/>
<evidence type="ECO:0000256" key="3">
    <source>
        <dbReference type="ARBA" id="ARBA00022989"/>
    </source>
</evidence>
<dbReference type="SUPFAM" id="SSF103473">
    <property type="entry name" value="MFS general substrate transporter"/>
    <property type="match status" value="1"/>
</dbReference>
<evidence type="ECO:0000256" key="2">
    <source>
        <dbReference type="ARBA" id="ARBA00022692"/>
    </source>
</evidence>